<proteinExistence type="predicted"/>
<keyword evidence="8 9" id="KW-0472">Membrane</keyword>
<protein>
    <recommendedName>
        <fullName evidence="3">histidine kinase</fullName>
        <ecNumber evidence="3">2.7.13.3</ecNumber>
    </recommendedName>
</protein>
<dbReference type="PANTHER" id="PTHR43711:SF26">
    <property type="entry name" value="SENSOR HISTIDINE KINASE RCSC"/>
    <property type="match status" value="1"/>
</dbReference>
<dbReference type="InterPro" id="IPR050736">
    <property type="entry name" value="Sensor_HK_Regulatory"/>
</dbReference>
<dbReference type="RefSeq" id="WP_091228552.1">
    <property type="nucleotide sequence ID" value="NZ_FMKA01000001.1"/>
</dbReference>
<name>A0A1D3TNC9_9FIRM</name>
<dbReference type="GO" id="GO:0016020">
    <property type="term" value="C:membrane"/>
    <property type="evidence" value="ECO:0007669"/>
    <property type="project" value="UniProtKB-SubCell"/>
</dbReference>
<dbReference type="PROSITE" id="PS50109">
    <property type="entry name" value="HIS_KIN"/>
    <property type="match status" value="1"/>
</dbReference>
<accession>A0A1D3TNC9</accession>
<evidence type="ECO:0000313" key="12">
    <source>
        <dbReference type="EMBL" id="SCP94837.1"/>
    </source>
</evidence>
<keyword evidence="9" id="KW-1133">Transmembrane helix</keyword>
<evidence type="ECO:0000256" key="6">
    <source>
        <dbReference type="ARBA" id="ARBA00022777"/>
    </source>
</evidence>
<dbReference type="InterPro" id="IPR004358">
    <property type="entry name" value="Sig_transdc_His_kin-like_C"/>
</dbReference>
<dbReference type="PROSITE" id="PS50885">
    <property type="entry name" value="HAMP"/>
    <property type="match status" value="1"/>
</dbReference>
<feature type="domain" description="Histidine kinase" evidence="10">
    <location>
        <begin position="133"/>
        <end position="344"/>
    </location>
</feature>
<evidence type="ECO:0000256" key="8">
    <source>
        <dbReference type="ARBA" id="ARBA00023136"/>
    </source>
</evidence>
<dbReference type="STRING" id="1619234.SAMN05421730_100184"/>
<dbReference type="SMART" id="SM00387">
    <property type="entry name" value="HATPase_c"/>
    <property type="match status" value="1"/>
</dbReference>
<evidence type="ECO:0000256" key="9">
    <source>
        <dbReference type="SAM" id="Phobius"/>
    </source>
</evidence>
<dbReference type="Gene3D" id="1.10.287.130">
    <property type="match status" value="1"/>
</dbReference>
<keyword evidence="4" id="KW-0597">Phosphoprotein</keyword>
<dbReference type="FunFam" id="3.30.565.10:FF:000006">
    <property type="entry name" value="Sensor histidine kinase WalK"/>
    <property type="match status" value="1"/>
</dbReference>
<sequence length="344" mass="38944">MTDKRNPPDNSAFAYCLRILVPCALGTFVLIGATTYILFTYGFSKGAIQANVGFVLLFMINIELLCPFLLVRQLVKPLQILNRASEKVTMGDFDVSLDYKGKITELETVFHNFKTMTEELSSIETLRSDFVSNVSHEFKTPLTAIEGYATLMQNPDISESEKEEYIDRILYNTKRLSSLVGNILMLSKLNNQTIQPEIRTYRLDEQILQILLQQEAVWCAKGIEFDLDMKEITYTGAEQLLYHVWSNLISNAVKFSHQNGIIRISLYKKGPRIVFEIADQGIGISEQNLRHVFEKFYQADTSHKKEGNGLGLAQVKKIIELTGNQITAASENGKGSIFTVQLFE</sequence>
<dbReference type="SMART" id="SM00304">
    <property type="entry name" value="HAMP"/>
    <property type="match status" value="1"/>
</dbReference>
<evidence type="ECO:0000259" key="10">
    <source>
        <dbReference type="PROSITE" id="PS50109"/>
    </source>
</evidence>
<keyword evidence="13" id="KW-1185">Reference proteome</keyword>
<dbReference type="FunFam" id="1.10.287.130:FF:000001">
    <property type="entry name" value="Two-component sensor histidine kinase"/>
    <property type="match status" value="1"/>
</dbReference>
<reference evidence="12 13" key="1">
    <citation type="submission" date="2016-09" db="EMBL/GenBank/DDBJ databases">
        <authorList>
            <person name="Capua I."/>
            <person name="De Benedictis P."/>
            <person name="Joannis T."/>
            <person name="Lombin L.H."/>
            <person name="Cattoli G."/>
        </authorList>
    </citation>
    <scope>NUCLEOTIDE SEQUENCE [LARGE SCALE GENOMIC DNA]</scope>
    <source>
        <strain evidence="12 13">GluBS11</strain>
    </source>
</reference>
<dbReference type="InterPro" id="IPR036097">
    <property type="entry name" value="HisK_dim/P_sf"/>
</dbReference>
<dbReference type="InterPro" id="IPR036890">
    <property type="entry name" value="HATPase_C_sf"/>
</dbReference>
<evidence type="ECO:0000256" key="1">
    <source>
        <dbReference type="ARBA" id="ARBA00000085"/>
    </source>
</evidence>
<keyword evidence="5" id="KW-0808">Transferase</keyword>
<dbReference type="PRINTS" id="PR00344">
    <property type="entry name" value="BCTRLSENSOR"/>
</dbReference>
<dbReference type="InterPro" id="IPR005467">
    <property type="entry name" value="His_kinase_dom"/>
</dbReference>
<dbReference type="CDD" id="cd00082">
    <property type="entry name" value="HisKA"/>
    <property type="match status" value="1"/>
</dbReference>
<comment type="catalytic activity">
    <reaction evidence="1">
        <text>ATP + protein L-histidine = ADP + protein N-phospho-L-histidine.</text>
        <dbReference type="EC" id="2.7.13.3"/>
    </reaction>
</comment>
<dbReference type="Pfam" id="PF00512">
    <property type="entry name" value="HisKA"/>
    <property type="match status" value="1"/>
</dbReference>
<dbReference type="SUPFAM" id="SSF55874">
    <property type="entry name" value="ATPase domain of HSP90 chaperone/DNA topoisomerase II/histidine kinase"/>
    <property type="match status" value="1"/>
</dbReference>
<evidence type="ECO:0000256" key="5">
    <source>
        <dbReference type="ARBA" id="ARBA00022679"/>
    </source>
</evidence>
<evidence type="ECO:0000256" key="2">
    <source>
        <dbReference type="ARBA" id="ARBA00004370"/>
    </source>
</evidence>
<dbReference type="SUPFAM" id="SSF158472">
    <property type="entry name" value="HAMP domain-like"/>
    <property type="match status" value="1"/>
</dbReference>
<keyword evidence="6 12" id="KW-0418">Kinase</keyword>
<dbReference type="GO" id="GO:0000155">
    <property type="term" value="F:phosphorelay sensor kinase activity"/>
    <property type="evidence" value="ECO:0007669"/>
    <property type="project" value="InterPro"/>
</dbReference>
<dbReference type="PANTHER" id="PTHR43711">
    <property type="entry name" value="TWO-COMPONENT HISTIDINE KINASE"/>
    <property type="match status" value="1"/>
</dbReference>
<dbReference type="Pfam" id="PF00672">
    <property type="entry name" value="HAMP"/>
    <property type="match status" value="1"/>
</dbReference>
<dbReference type="SUPFAM" id="SSF47384">
    <property type="entry name" value="Homodimeric domain of signal transducing histidine kinase"/>
    <property type="match status" value="1"/>
</dbReference>
<feature type="domain" description="HAMP" evidence="11">
    <location>
        <begin position="72"/>
        <end position="125"/>
    </location>
</feature>
<dbReference type="AlphaFoldDB" id="A0A1D3TNC9"/>
<evidence type="ECO:0000259" key="11">
    <source>
        <dbReference type="PROSITE" id="PS50885"/>
    </source>
</evidence>
<dbReference type="EMBL" id="FMKA01000001">
    <property type="protein sequence ID" value="SCP94837.1"/>
    <property type="molecule type" value="Genomic_DNA"/>
</dbReference>
<evidence type="ECO:0000313" key="13">
    <source>
        <dbReference type="Proteomes" id="UP000199315"/>
    </source>
</evidence>
<dbReference type="OrthoDB" id="9813151at2"/>
<keyword evidence="7" id="KW-0902">Two-component regulatory system</keyword>
<gene>
    <name evidence="12" type="ORF">SAMN05421730_100184</name>
</gene>
<evidence type="ECO:0000256" key="4">
    <source>
        <dbReference type="ARBA" id="ARBA00022553"/>
    </source>
</evidence>
<dbReference type="Gene3D" id="3.30.565.10">
    <property type="entry name" value="Histidine kinase-like ATPase, C-terminal domain"/>
    <property type="match status" value="1"/>
</dbReference>
<evidence type="ECO:0000256" key="7">
    <source>
        <dbReference type="ARBA" id="ARBA00023012"/>
    </source>
</evidence>
<organism evidence="12 13">
    <name type="scientific">Anaerobium acetethylicum</name>
    <dbReference type="NCBI Taxonomy" id="1619234"/>
    <lineage>
        <taxon>Bacteria</taxon>
        <taxon>Bacillati</taxon>
        <taxon>Bacillota</taxon>
        <taxon>Clostridia</taxon>
        <taxon>Lachnospirales</taxon>
        <taxon>Lachnospiraceae</taxon>
        <taxon>Anaerobium</taxon>
    </lineage>
</organism>
<dbReference type="Gene3D" id="6.10.340.10">
    <property type="match status" value="1"/>
</dbReference>
<comment type="subcellular location">
    <subcellularLocation>
        <location evidence="2">Membrane</location>
    </subcellularLocation>
</comment>
<feature type="transmembrane region" description="Helical" evidence="9">
    <location>
        <begin position="12"/>
        <end position="39"/>
    </location>
</feature>
<evidence type="ECO:0000256" key="3">
    <source>
        <dbReference type="ARBA" id="ARBA00012438"/>
    </source>
</evidence>
<dbReference type="InterPro" id="IPR003660">
    <property type="entry name" value="HAMP_dom"/>
</dbReference>
<feature type="transmembrane region" description="Helical" evidence="9">
    <location>
        <begin position="51"/>
        <end position="71"/>
    </location>
</feature>
<keyword evidence="9" id="KW-0812">Transmembrane</keyword>
<dbReference type="CDD" id="cd06225">
    <property type="entry name" value="HAMP"/>
    <property type="match status" value="1"/>
</dbReference>
<dbReference type="InterPro" id="IPR003661">
    <property type="entry name" value="HisK_dim/P_dom"/>
</dbReference>
<dbReference type="InterPro" id="IPR003594">
    <property type="entry name" value="HATPase_dom"/>
</dbReference>
<dbReference type="Pfam" id="PF02518">
    <property type="entry name" value="HATPase_c"/>
    <property type="match status" value="1"/>
</dbReference>
<dbReference type="EC" id="2.7.13.3" evidence="3"/>
<dbReference type="Proteomes" id="UP000199315">
    <property type="component" value="Unassembled WGS sequence"/>
</dbReference>
<dbReference type="SMART" id="SM00388">
    <property type="entry name" value="HisKA"/>
    <property type="match status" value="1"/>
</dbReference>